<dbReference type="Gene3D" id="2.70.70.10">
    <property type="entry name" value="Glucose Permease (Domain IIA)"/>
    <property type="match status" value="1"/>
</dbReference>
<name>A0A6J6PA17_9ZZZZ</name>
<dbReference type="SUPFAM" id="SSF57997">
    <property type="entry name" value="Tropomyosin"/>
    <property type="match status" value="1"/>
</dbReference>
<dbReference type="EMBL" id="CAEZXP010000002">
    <property type="protein sequence ID" value="CAB4696351.1"/>
    <property type="molecule type" value="Genomic_DNA"/>
</dbReference>
<dbReference type="GO" id="GO:0004222">
    <property type="term" value="F:metalloendopeptidase activity"/>
    <property type="evidence" value="ECO:0007669"/>
    <property type="project" value="TreeGrafter"/>
</dbReference>
<dbReference type="InterPro" id="IPR050570">
    <property type="entry name" value="Cell_wall_metabolism_enzyme"/>
</dbReference>
<dbReference type="InterPro" id="IPR011055">
    <property type="entry name" value="Dup_hybrid_motif"/>
</dbReference>
<evidence type="ECO:0000259" key="2">
    <source>
        <dbReference type="Pfam" id="PF01551"/>
    </source>
</evidence>
<dbReference type="CDD" id="cd12797">
    <property type="entry name" value="M23_peptidase"/>
    <property type="match status" value="1"/>
</dbReference>
<dbReference type="SUPFAM" id="SSF51261">
    <property type="entry name" value="Duplicated hybrid motif"/>
    <property type="match status" value="1"/>
</dbReference>
<dbReference type="Pfam" id="PF01551">
    <property type="entry name" value="Peptidase_M23"/>
    <property type="match status" value="1"/>
</dbReference>
<keyword evidence="1" id="KW-0732">Signal</keyword>
<reference evidence="3" key="1">
    <citation type="submission" date="2020-05" db="EMBL/GenBank/DDBJ databases">
        <authorList>
            <person name="Chiriac C."/>
            <person name="Salcher M."/>
            <person name="Ghai R."/>
            <person name="Kavagutti S V."/>
        </authorList>
    </citation>
    <scope>NUCLEOTIDE SEQUENCE</scope>
</reference>
<evidence type="ECO:0000256" key="1">
    <source>
        <dbReference type="ARBA" id="ARBA00022729"/>
    </source>
</evidence>
<dbReference type="InterPro" id="IPR016047">
    <property type="entry name" value="M23ase_b-sheet_dom"/>
</dbReference>
<gene>
    <name evidence="3" type="ORF">UFOPK2399_01050</name>
</gene>
<feature type="domain" description="M23ase beta-sheet core" evidence="2">
    <location>
        <begin position="297"/>
        <end position="392"/>
    </location>
</feature>
<dbReference type="PANTHER" id="PTHR21666:SF289">
    <property type="entry name" value="L-ALA--D-GLU ENDOPEPTIDASE"/>
    <property type="match status" value="1"/>
</dbReference>
<dbReference type="Gene3D" id="6.10.250.3150">
    <property type="match status" value="1"/>
</dbReference>
<protein>
    <submittedName>
        <fullName evidence="3">Unannotated protein</fullName>
    </submittedName>
</protein>
<sequence length="396" mass="42735">MTRRLLVAVICLLCVSTPAFGDSVQPITAKKQQVDSKIQALKDSLGARKASESSLQTQIDGFTSQIRTLETKVGDVSLKLTTLERDVRLHQQRLHALAQLYVLQTQRLNTLKAQYDTALKHLTERLVTIYMSGEPSTWEVYLGSGSLNDMISQSDFVRRIGHEDKLIAAKVDQAKRSMQASRVKTRAVRSKVKGEERVIAARAAQTRSVKLTLLGAKNALDADRQQKLVALSSLSAKDRAEAEEIDALKAASESLAAQIRAAQQTNSGAPTATPSSAGLIWPVSGPVTSPYGWRWGRMHEGIDIGVSTGTPIRAAATGKVIYCGWEEGYGNLVILDNGGNLATAYGHQSSIAVTCGQVVSQGQTLGYVGCTGHCTGPHLHFEVRINGNPVDPMGYL</sequence>
<proteinExistence type="predicted"/>
<dbReference type="AlphaFoldDB" id="A0A6J6PA17"/>
<evidence type="ECO:0000313" key="3">
    <source>
        <dbReference type="EMBL" id="CAB4696351.1"/>
    </source>
</evidence>
<dbReference type="PANTHER" id="PTHR21666">
    <property type="entry name" value="PEPTIDASE-RELATED"/>
    <property type="match status" value="1"/>
</dbReference>
<organism evidence="3">
    <name type="scientific">freshwater metagenome</name>
    <dbReference type="NCBI Taxonomy" id="449393"/>
    <lineage>
        <taxon>unclassified sequences</taxon>
        <taxon>metagenomes</taxon>
        <taxon>ecological metagenomes</taxon>
    </lineage>
</organism>
<accession>A0A6J6PA17</accession>